<comment type="caution">
    <text evidence="1">The sequence shown here is derived from an EMBL/GenBank/DDBJ whole genome shotgun (WGS) entry which is preliminary data.</text>
</comment>
<proteinExistence type="predicted"/>
<dbReference type="SUPFAM" id="SSF48576">
    <property type="entry name" value="Terpenoid synthases"/>
    <property type="match status" value="1"/>
</dbReference>
<reference evidence="2" key="1">
    <citation type="journal article" date="2019" name="Int. J. Syst. Evol. Microbiol.">
        <title>The Global Catalogue of Microorganisms (GCM) 10K type strain sequencing project: providing services to taxonomists for standard genome sequencing and annotation.</title>
        <authorList>
            <consortium name="The Broad Institute Genomics Platform"/>
            <consortium name="The Broad Institute Genome Sequencing Center for Infectious Disease"/>
            <person name="Wu L."/>
            <person name="Ma J."/>
        </authorList>
    </citation>
    <scope>NUCLEOTIDE SEQUENCE [LARGE SCALE GENOMIC DNA]</scope>
    <source>
        <strain evidence="2">KCTC 15012</strain>
    </source>
</reference>
<dbReference type="InterPro" id="IPR002060">
    <property type="entry name" value="Squ/phyt_synthse"/>
</dbReference>
<evidence type="ECO:0000313" key="1">
    <source>
        <dbReference type="EMBL" id="MFD2233999.1"/>
    </source>
</evidence>
<accession>A0ABW5C9R5</accession>
<dbReference type="EMBL" id="JBHUIY010000015">
    <property type="protein sequence ID" value="MFD2233999.1"/>
    <property type="molecule type" value="Genomic_DNA"/>
</dbReference>
<keyword evidence="2" id="KW-1185">Reference proteome</keyword>
<name>A0ABW5C9R5_9PROT</name>
<evidence type="ECO:0000313" key="2">
    <source>
        <dbReference type="Proteomes" id="UP001597296"/>
    </source>
</evidence>
<dbReference type="Pfam" id="PF00494">
    <property type="entry name" value="SQS_PSY"/>
    <property type="match status" value="1"/>
</dbReference>
<dbReference type="Proteomes" id="UP001597296">
    <property type="component" value="Unassembled WGS sequence"/>
</dbReference>
<organism evidence="1 2">
    <name type="scientific">Phaeospirillum tilakii</name>
    <dbReference type="NCBI Taxonomy" id="741673"/>
    <lineage>
        <taxon>Bacteria</taxon>
        <taxon>Pseudomonadati</taxon>
        <taxon>Pseudomonadota</taxon>
        <taxon>Alphaproteobacteria</taxon>
        <taxon>Rhodospirillales</taxon>
        <taxon>Rhodospirillaceae</taxon>
        <taxon>Phaeospirillum</taxon>
    </lineage>
</organism>
<dbReference type="RefSeq" id="WP_377315898.1">
    <property type="nucleotide sequence ID" value="NZ_JBHUIY010000015.1"/>
</dbReference>
<dbReference type="Gene3D" id="1.10.600.10">
    <property type="entry name" value="Farnesyl Diphosphate Synthase"/>
    <property type="match status" value="1"/>
</dbReference>
<dbReference type="InterPro" id="IPR008949">
    <property type="entry name" value="Isoprenoid_synthase_dom_sf"/>
</dbReference>
<sequence>MSSAAHILDLLRHGDRERFVAALFAPPDRRDDLIALYALNVELARIREQAREPIAGLIRLQWWRDSVLGGQGGDGHPLVGPLRALIARHRLDPERIDRLLILRERDFADEPPPDLAAAEELATAGPVALADLALTLLAADDEANRAAAAGVARAWGLLGHLRALAHHRALGRRTVPESAEEGLSAQARALADRAAAALAAARAQRGTTPAALPLLLPALQADAHLRALRRAGWNPLDPALARPRPRPLALTWAAWRRRI</sequence>
<protein>
    <submittedName>
        <fullName evidence="1">Squalene/phytoene synthase family protein</fullName>
    </submittedName>
</protein>
<gene>
    <name evidence="1" type="ORF">ACFSNB_09290</name>
</gene>